<organism evidence="2 3">
    <name type="scientific">Canavalia gladiata</name>
    <name type="common">Sword bean</name>
    <name type="synonym">Dolichos gladiatus</name>
    <dbReference type="NCBI Taxonomy" id="3824"/>
    <lineage>
        <taxon>Eukaryota</taxon>
        <taxon>Viridiplantae</taxon>
        <taxon>Streptophyta</taxon>
        <taxon>Embryophyta</taxon>
        <taxon>Tracheophyta</taxon>
        <taxon>Spermatophyta</taxon>
        <taxon>Magnoliopsida</taxon>
        <taxon>eudicotyledons</taxon>
        <taxon>Gunneridae</taxon>
        <taxon>Pentapetalae</taxon>
        <taxon>rosids</taxon>
        <taxon>fabids</taxon>
        <taxon>Fabales</taxon>
        <taxon>Fabaceae</taxon>
        <taxon>Papilionoideae</taxon>
        <taxon>50 kb inversion clade</taxon>
        <taxon>NPAAA clade</taxon>
        <taxon>indigoferoid/millettioid clade</taxon>
        <taxon>Phaseoleae</taxon>
        <taxon>Canavalia</taxon>
    </lineage>
</organism>
<evidence type="ECO:0000313" key="2">
    <source>
        <dbReference type="EMBL" id="KAK7328402.1"/>
    </source>
</evidence>
<dbReference type="EMBL" id="JAYMYQ010000005">
    <property type="protein sequence ID" value="KAK7328402.1"/>
    <property type="molecule type" value="Genomic_DNA"/>
</dbReference>
<dbReference type="AlphaFoldDB" id="A0AAN9L5B7"/>
<keyword evidence="1" id="KW-1133">Transmembrane helix</keyword>
<feature type="transmembrane region" description="Helical" evidence="1">
    <location>
        <begin position="336"/>
        <end position="357"/>
    </location>
</feature>
<keyword evidence="3" id="KW-1185">Reference proteome</keyword>
<keyword evidence="1" id="KW-0472">Membrane</keyword>
<evidence type="ECO:0000256" key="1">
    <source>
        <dbReference type="SAM" id="Phobius"/>
    </source>
</evidence>
<evidence type="ECO:0000313" key="3">
    <source>
        <dbReference type="Proteomes" id="UP001367508"/>
    </source>
</evidence>
<accession>A0AAN9L5B7</accession>
<reference evidence="2 3" key="1">
    <citation type="submission" date="2024-01" db="EMBL/GenBank/DDBJ databases">
        <title>The genomes of 5 underutilized Papilionoideae crops provide insights into root nodulation and disease resistanc.</title>
        <authorList>
            <person name="Jiang F."/>
        </authorList>
    </citation>
    <scope>NUCLEOTIDE SEQUENCE [LARGE SCALE GENOMIC DNA]</scope>
    <source>
        <strain evidence="2">LVBAO_FW01</strain>
        <tissue evidence="2">Leaves</tissue>
    </source>
</reference>
<comment type="caution">
    <text evidence="2">The sequence shown here is derived from an EMBL/GenBank/DDBJ whole genome shotgun (WGS) entry which is preliminary data.</text>
</comment>
<keyword evidence="1" id="KW-0812">Transmembrane</keyword>
<sequence>MLHSFSEISQALVGMPCIVILLCIHLHNVALKVNSSTSNPSKSLGSNGRCCLNPGKREEVPKLPFIFSQIGKGENTPRKFREHSIRLQNLKDLLQYALTLLCSEVVSWFHINGLNLKGCIYKITAKFCNIGCGEISCYCIDISSLSFGICTVDLDYVHGHTLVISPKTQPYKGDTAAQQDRNGTRLIISASGRDLEALDPFVWEEVIALFKVDPRPSIDIACTNEHVRVAFKEVEVIKHLVRLLNCDKNILYEPMKGNGLNDFIVDLSRTIRANARLNVKGWWQFPSVGLFLFPTSILHVALEQQILIVGTRRGIVELYDLAESASLIHSVSLHDWGFQWMTVALLIALLGHLIILLL</sequence>
<proteinExistence type="predicted"/>
<dbReference type="Proteomes" id="UP001367508">
    <property type="component" value="Unassembled WGS sequence"/>
</dbReference>
<protein>
    <submittedName>
        <fullName evidence="2">Uncharacterized protein</fullName>
    </submittedName>
</protein>
<name>A0AAN9L5B7_CANGL</name>
<gene>
    <name evidence="2" type="ORF">VNO77_22507</name>
</gene>